<feature type="region of interest" description="Disordered" evidence="1">
    <location>
        <begin position="1"/>
        <end position="24"/>
    </location>
</feature>
<dbReference type="AlphaFoldDB" id="A0AAV2WQA6"/>
<name>A0AAV2WQA6_MYCNE</name>
<dbReference type="Proteomes" id="UP000028864">
    <property type="component" value="Unassembled WGS sequence"/>
</dbReference>
<feature type="transmembrane region" description="Helical" evidence="2">
    <location>
        <begin position="35"/>
        <end position="59"/>
    </location>
</feature>
<keyword evidence="2" id="KW-0472">Membrane</keyword>
<feature type="compositionally biased region" description="Polar residues" evidence="1">
    <location>
        <begin position="106"/>
        <end position="117"/>
    </location>
</feature>
<evidence type="ECO:0000313" key="3">
    <source>
        <dbReference type="EMBL" id="CDQ46327.1"/>
    </source>
</evidence>
<sequence length="117" mass="12538">MSETVHAPVEPPTVTSPVVDMSPDRSRTSTRIYRVAAGVGIAVGGVIIAGAIFMFGLFIGSQSSLGWDDLGYADVDYESDWHMGMFDDGDTAFWGERNEPVDAEPSSPTNTQPTPAR</sequence>
<evidence type="ECO:0000256" key="1">
    <source>
        <dbReference type="SAM" id="MobiDB-lite"/>
    </source>
</evidence>
<reference evidence="3" key="2">
    <citation type="submission" date="2015-09" db="EMBL/GenBank/DDBJ databases">
        <title>Draft genome sequence of Mycobacterium neoaurum DSM 44074.</title>
        <authorList>
            <person name="Croce O."/>
            <person name="Robert C."/>
            <person name="Raoult D."/>
            <person name="Drancourt M."/>
        </authorList>
    </citation>
    <scope>NUCLEOTIDE SEQUENCE</scope>
    <source>
        <strain evidence="3">DSM 44074</strain>
    </source>
</reference>
<reference evidence="3" key="1">
    <citation type="submission" date="2014-05" db="EMBL/GenBank/DDBJ databases">
        <authorList>
            <person name="Urmite Genomes"/>
        </authorList>
    </citation>
    <scope>NUCLEOTIDE SEQUENCE</scope>
    <source>
        <strain evidence="3">DSM 44074</strain>
    </source>
</reference>
<protein>
    <submittedName>
        <fullName evidence="3">Uncharacterized protein</fullName>
    </submittedName>
</protein>
<keyword evidence="2" id="KW-1133">Transmembrane helix</keyword>
<proteinExistence type="predicted"/>
<accession>A0AAV2WQA6</accession>
<keyword evidence="2" id="KW-0812">Transmembrane</keyword>
<evidence type="ECO:0000313" key="4">
    <source>
        <dbReference type="Proteomes" id="UP000028864"/>
    </source>
</evidence>
<evidence type="ECO:0000256" key="2">
    <source>
        <dbReference type="SAM" id="Phobius"/>
    </source>
</evidence>
<feature type="region of interest" description="Disordered" evidence="1">
    <location>
        <begin position="92"/>
        <end position="117"/>
    </location>
</feature>
<gene>
    <name evidence="3" type="ORF">BN1047_04234</name>
</gene>
<dbReference type="EMBL" id="LK021340">
    <property type="protein sequence ID" value="CDQ46327.1"/>
    <property type="molecule type" value="Genomic_DNA"/>
</dbReference>
<organism evidence="3 4">
    <name type="scientific">Mycolicibacterium neoaurum</name>
    <name type="common">Mycobacterium neoaurum</name>
    <dbReference type="NCBI Taxonomy" id="1795"/>
    <lineage>
        <taxon>Bacteria</taxon>
        <taxon>Bacillati</taxon>
        <taxon>Actinomycetota</taxon>
        <taxon>Actinomycetes</taxon>
        <taxon>Mycobacteriales</taxon>
        <taxon>Mycobacteriaceae</taxon>
        <taxon>Mycolicibacterium</taxon>
    </lineage>
</organism>